<dbReference type="PANTHER" id="PTHR31963">
    <property type="entry name" value="RAS GUANINE NUCLEOTIDE EXCHANGE FACTOR K"/>
    <property type="match status" value="1"/>
</dbReference>
<dbReference type="Proteomes" id="UP000317650">
    <property type="component" value="Chromosome 6"/>
</dbReference>
<reference evidence="2 3" key="1">
    <citation type="journal article" date="2019" name="Nat. Plants">
        <title>Genome sequencing of Musa balbisiana reveals subgenome evolution and function divergence in polyploid bananas.</title>
        <authorList>
            <person name="Yao X."/>
        </authorList>
    </citation>
    <scope>NUCLEOTIDE SEQUENCE [LARGE SCALE GENOMIC DNA]</scope>
    <source>
        <strain evidence="3">cv. DH-PKW</strain>
        <tissue evidence="2">Leaves</tissue>
    </source>
</reference>
<dbReference type="AlphaFoldDB" id="A0A4S8IJJ6"/>
<dbReference type="InterPro" id="IPR021924">
    <property type="entry name" value="DUF3537"/>
</dbReference>
<evidence type="ECO:0000313" key="2">
    <source>
        <dbReference type="EMBL" id="THU48568.1"/>
    </source>
</evidence>
<evidence type="ECO:0000313" key="3">
    <source>
        <dbReference type="Proteomes" id="UP000317650"/>
    </source>
</evidence>
<evidence type="ECO:0000256" key="1">
    <source>
        <dbReference type="SAM" id="Phobius"/>
    </source>
</evidence>
<dbReference type="EMBL" id="PYDT01000009">
    <property type="protein sequence ID" value="THU48568.1"/>
    <property type="molecule type" value="Genomic_DNA"/>
</dbReference>
<organism evidence="2 3">
    <name type="scientific">Musa balbisiana</name>
    <name type="common">Banana</name>
    <dbReference type="NCBI Taxonomy" id="52838"/>
    <lineage>
        <taxon>Eukaryota</taxon>
        <taxon>Viridiplantae</taxon>
        <taxon>Streptophyta</taxon>
        <taxon>Embryophyta</taxon>
        <taxon>Tracheophyta</taxon>
        <taxon>Spermatophyta</taxon>
        <taxon>Magnoliopsida</taxon>
        <taxon>Liliopsida</taxon>
        <taxon>Zingiberales</taxon>
        <taxon>Musaceae</taxon>
        <taxon>Musa</taxon>
    </lineage>
</organism>
<comment type="caution">
    <text evidence="2">The sequence shown here is derived from an EMBL/GenBank/DDBJ whole genome shotgun (WGS) entry which is preliminary data.</text>
</comment>
<accession>A0A4S8IJJ6</accession>
<keyword evidence="3" id="KW-1185">Reference proteome</keyword>
<gene>
    <name evidence="2" type="ORF">C4D60_Mb06t00360</name>
</gene>
<keyword evidence="1" id="KW-0812">Transmembrane</keyword>
<dbReference type="PANTHER" id="PTHR31963:SF29">
    <property type="entry name" value="OS02G0566400 PROTEIN"/>
    <property type="match status" value="1"/>
</dbReference>
<keyword evidence="1" id="KW-1133">Transmembrane helix</keyword>
<keyword evidence="1" id="KW-0472">Membrane</keyword>
<proteinExistence type="predicted"/>
<name>A0A4S8IJJ6_MUSBA</name>
<feature type="transmembrane region" description="Helical" evidence="1">
    <location>
        <begin position="97"/>
        <end position="122"/>
    </location>
</feature>
<feature type="transmembrane region" description="Helical" evidence="1">
    <location>
        <begin position="155"/>
        <end position="175"/>
    </location>
</feature>
<protein>
    <submittedName>
        <fullName evidence="2">Uncharacterized protein</fullName>
    </submittedName>
</protein>
<feature type="transmembrane region" description="Helical" evidence="1">
    <location>
        <begin position="68"/>
        <end position="91"/>
    </location>
</feature>
<dbReference type="Pfam" id="PF12056">
    <property type="entry name" value="DUF3537"/>
    <property type="match status" value="1"/>
</dbReference>
<sequence>MGGTAMWLRGAGTPYKEKGPQFLDPSIDPENRFRASYACNLPRADNELKSFRSYLRWMCIDQSDVRHVVISWSLFLLLSIFIPTTSHFILLCAPTHRAYYVVVQLSLTSASSFSYLCLFAFICRYSLRRFIFLDKLVGESEQVQEGYMDQFNRSFCLLFVFVMPCFAGEVTYKVWWYSSRSEQVSFTVASNTGVGDVVAYALELAT</sequence>